<name>A0AAP0L647_9MAGN</name>
<comment type="caution">
    <text evidence="1">The sequence shown here is derived from an EMBL/GenBank/DDBJ whole genome shotgun (WGS) entry which is preliminary data.</text>
</comment>
<proteinExistence type="predicted"/>
<keyword evidence="2" id="KW-1185">Reference proteome</keyword>
<reference evidence="1 2" key="1">
    <citation type="submission" date="2024-01" db="EMBL/GenBank/DDBJ databases">
        <title>Genome assemblies of Stephania.</title>
        <authorList>
            <person name="Yang L."/>
        </authorList>
    </citation>
    <scope>NUCLEOTIDE SEQUENCE [LARGE SCALE GENOMIC DNA]</scope>
    <source>
        <strain evidence="1">JXDWG</strain>
        <tissue evidence="1">Leaf</tissue>
    </source>
</reference>
<protein>
    <submittedName>
        <fullName evidence="1">Uncharacterized protein</fullName>
    </submittedName>
</protein>
<organism evidence="1 2">
    <name type="scientific">Stephania cephalantha</name>
    <dbReference type="NCBI Taxonomy" id="152367"/>
    <lineage>
        <taxon>Eukaryota</taxon>
        <taxon>Viridiplantae</taxon>
        <taxon>Streptophyta</taxon>
        <taxon>Embryophyta</taxon>
        <taxon>Tracheophyta</taxon>
        <taxon>Spermatophyta</taxon>
        <taxon>Magnoliopsida</taxon>
        <taxon>Ranunculales</taxon>
        <taxon>Menispermaceae</taxon>
        <taxon>Menispermoideae</taxon>
        <taxon>Cissampelideae</taxon>
        <taxon>Stephania</taxon>
    </lineage>
</organism>
<dbReference type="EMBL" id="JBBNAG010000001">
    <property type="protein sequence ID" value="KAK9165223.1"/>
    <property type="molecule type" value="Genomic_DNA"/>
</dbReference>
<dbReference type="Proteomes" id="UP001419268">
    <property type="component" value="Unassembled WGS sequence"/>
</dbReference>
<dbReference type="AlphaFoldDB" id="A0AAP0L647"/>
<evidence type="ECO:0000313" key="1">
    <source>
        <dbReference type="EMBL" id="KAK9165223.1"/>
    </source>
</evidence>
<evidence type="ECO:0000313" key="2">
    <source>
        <dbReference type="Proteomes" id="UP001419268"/>
    </source>
</evidence>
<gene>
    <name evidence="1" type="ORF">Scep_000414</name>
</gene>
<sequence length="75" mass="8634">MHPSDMSSPPIRARVTQVTPPHHSVILRVFFLYFFRKEEEEVHQFISLCGHLETICSSVRSVIICELFCSRACAL</sequence>
<accession>A0AAP0L647</accession>